<dbReference type="EMBL" id="JBCAWK010000014">
    <property type="protein sequence ID" value="KAK8844047.1"/>
    <property type="molecule type" value="Genomic_DNA"/>
</dbReference>
<sequence>MSLSSSTLSLKFMQRGLARSSGAASTPSTPTTPRPSTASTAQATPTPVPVAGSSTSLPAAVIPREEEGRWFLPPRTASANANGAGDSSSSSQLVFESSYVPFLTPAQSTPRRNTKETGETTSGGGGRMTFGGFGKKPIEQKEGDELDEDEEVDDDEEKVRVKLEKGKGKSKTEPPTSSSRQDRTFQRPQLSPPPPPPPQQSSSSTPSKSQIDVPSDDRTGRSKFTKRPQQHQSPSSSSPSFSSQPRMSMAEKMRQTITSSRNSPSASQGTAVTNGAKGETPTSTATATPKQKKKRPSPSSAENEHGSLGESNKKVKVDSGKSMSSLDERERALKAQKKAEKKKRKEKNGS</sequence>
<accession>A0AAW0YWM1</accession>
<keyword evidence="3" id="KW-1185">Reference proteome</keyword>
<feature type="compositionally biased region" description="Gly residues" evidence="1">
    <location>
        <begin position="121"/>
        <end position="134"/>
    </location>
</feature>
<comment type="caution">
    <text evidence="2">The sequence shown here is derived from an EMBL/GenBank/DDBJ whole genome shotgun (WGS) entry which is preliminary data.</text>
</comment>
<feature type="compositionally biased region" description="Pro residues" evidence="1">
    <location>
        <begin position="190"/>
        <end position="199"/>
    </location>
</feature>
<feature type="compositionally biased region" description="Basic and acidic residues" evidence="1">
    <location>
        <begin position="157"/>
        <end position="172"/>
    </location>
</feature>
<gene>
    <name evidence="2" type="ORF">IAR55_006841</name>
</gene>
<dbReference type="AlphaFoldDB" id="A0AAW0YWM1"/>
<name>A0AAW0YWM1_9TREE</name>
<dbReference type="GeneID" id="92184099"/>
<dbReference type="KEGG" id="kne:92184099"/>
<feature type="compositionally biased region" description="Low complexity" evidence="1">
    <location>
        <begin position="200"/>
        <end position="210"/>
    </location>
</feature>
<protein>
    <submittedName>
        <fullName evidence="2">Uncharacterized protein</fullName>
    </submittedName>
</protein>
<reference evidence="2 3" key="1">
    <citation type="journal article" date="2024" name="bioRxiv">
        <title>Comparative genomics of Cryptococcus and Kwoniella reveals pathogenesis evolution and contrasting karyotype dynamics via intercentromeric recombination or chromosome fusion.</title>
        <authorList>
            <person name="Coelho M.A."/>
            <person name="David-Palma M."/>
            <person name="Shea T."/>
            <person name="Bowers K."/>
            <person name="McGinley-Smith S."/>
            <person name="Mohammad A.W."/>
            <person name="Gnirke A."/>
            <person name="Yurkov A.M."/>
            <person name="Nowrousian M."/>
            <person name="Sun S."/>
            <person name="Cuomo C.A."/>
            <person name="Heitman J."/>
        </authorList>
    </citation>
    <scope>NUCLEOTIDE SEQUENCE [LARGE SCALE GENOMIC DNA]</scope>
    <source>
        <strain evidence="2 3">CBS 13917</strain>
    </source>
</reference>
<feature type="compositionally biased region" description="Low complexity" evidence="1">
    <location>
        <begin position="77"/>
        <end position="98"/>
    </location>
</feature>
<feature type="compositionally biased region" description="Acidic residues" evidence="1">
    <location>
        <begin position="144"/>
        <end position="156"/>
    </location>
</feature>
<organism evidence="2 3">
    <name type="scientific">Kwoniella newhampshirensis</name>
    <dbReference type="NCBI Taxonomy" id="1651941"/>
    <lineage>
        <taxon>Eukaryota</taxon>
        <taxon>Fungi</taxon>
        <taxon>Dikarya</taxon>
        <taxon>Basidiomycota</taxon>
        <taxon>Agaricomycotina</taxon>
        <taxon>Tremellomycetes</taxon>
        <taxon>Tremellales</taxon>
        <taxon>Cryptococcaceae</taxon>
        <taxon>Kwoniella</taxon>
    </lineage>
</organism>
<feature type="compositionally biased region" description="Basic and acidic residues" evidence="1">
    <location>
        <begin position="302"/>
        <end position="319"/>
    </location>
</feature>
<evidence type="ECO:0000313" key="3">
    <source>
        <dbReference type="Proteomes" id="UP001388673"/>
    </source>
</evidence>
<evidence type="ECO:0000256" key="1">
    <source>
        <dbReference type="SAM" id="MobiDB-lite"/>
    </source>
</evidence>
<feature type="compositionally biased region" description="Low complexity" evidence="1">
    <location>
        <begin position="230"/>
        <end position="245"/>
    </location>
</feature>
<feature type="compositionally biased region" description="Basic residues" evidence="1">
    <location>
        <begin position="334"/>
        <end position="350"/>
    </location>
</feature>
<feature type="compositionally biased region" description="Low complexity" evidence="1">
    <location>
        <begin position="18"/>
        <end position="52"/>
    </location>
</feature>
<dbReference type="RefSeq" id="XP_066799611.1">
    <property type="nucleotide sequence ID" value="XM_066949919.1"/>
</dbReference>
<dbReference type="Proteomes" id="UP001388673">
    <property type="component" value="Unassembled WGS sequence"/>
</dbReference>
<feature type="region of interest" description="Disordered" evidence="1">
    <location>
        <begin position="14"/>
        <end position="350"/>
    </location>
</feature>
<proteinExistence type="predicted"/>
<feature type="compositionally biased region" description="Polar residues" evidence="1">
    <location>
        <begin position="255"/>
        <end position="273"/>
    </location>
</feature>
<evidence type="ECO:0000313" key="2">
    <source>
        <dbReference type="EMBL" id="KAK8844047.1"/>
    </source>
</evidence>